<keyword evidence="1" id="KW-1133">Transmembrane helix</keyword>
<dbReference type="AlphaFoldDB" id="A0A0H2RKB1"/>
<feature type="domain" description="DUF6534" evidence="2">
    <location>
        <begin position="139"/>
        <end position="223"/>
    </location>
</feature>
<reference evidence="3 4" key="1">
    <citation type="submission" date="2015-04" db="EMBL/GenBank/DDBJ databases">
        <title>Complete genome sequence of Schizopora paradoxa KUC8140, a cosmopolitan wood degrader in East Asia.</title>
        <authorList>
            <consortium name="DOE Joint Genome Institute"/>
            <person name="Min B."/>
            <person name="Park H."/>
            <person name="Jang Y."/>
            <person name="Kim J.-J."/>
            <person name="Kim K.H."/>
            <person name="Pangilinan J."/>
            <person name="Lipzen A."/>
            <person name="Riley R."/>
            <person name="Grigoriev I.V."/>
            <person name="Spatafora J.W."/>
            <person name="Choi I.-G."/>
        </authorList>
    </citation>
    <scope>NUCLEOTIDE SEQUENCE [LARGE SCALE GENOMIC DNA]</scope>
    <source>
        <strain evidence="3 4">KUC8140</strain>
    </source>
</reference>
<name>A0A0H2RKB1_9AGAM</name>
<evidence type="ECO:0000313" key="4">
    <source>
        <dbReference type="Proteomes" id="UP000053477"/>
    </source>
</evidence>
<proteinExistence type="predicted"/>
<keyword evidence="1" id="KW-0812">Transmembrane</keyword>
<organism evidence="3 4">
    <name type="scientific">Schizopora paradoxa</name>
    <dbReference type="NCBI Taxonomy" id="27342"/>
    <lineage>
        <taxon>Eukaryota</taxon>
        <taxon>Fungi</taxon>
        <taxon>Dikarya</taxon>
        <taxon>Basidiomycota</taxon>
        <taxon>Agaricomycotina</taxon>
        <taxon>Agaricomycetes</taxon>
        <taxon>Hymenochaetales</taxon>
        <taxon>Schizoporaceae</taxon>
        <taxon>Schizopora</taxon>
    </lineage>
</organism>
<evidence type="ECO:0000256" key="1">
    <source>
        <dbReference type="SAM" id="Phobius"/>
    </source>
</evidence>
<dbReference type="InterPro" id="IPR045339">
    <property type="entry name" value="DUF6534"/>
</dbReference>
<dbReference type="PANTHER" id="PTHR40465">
    <property type="entry name" value="CHROMOSOME 1, WHOLE GENOME SHOTGUN SEQUENCE"/>
    <property type="match status" value="1"/>
</dbReference>
<sequence length="300" mass="33480">MTTLGRHILPKLPLRWLLRPHCGDTYSTSGFIACGARLAWYIYVHDQQYRRPVESGNDTLVLSGPRFDRGLDHRDSSHSLYTKDLVFEQQKSTCYWCSGLSVGSFAVSMYSGIRVLNLSTFKLVDGQPWILYATAGCDLLADSTIACTLCYYLYRSSTGYKKTSTLLHTIALYVIGTGCVTALWDVMEMIMFATLSDTIMFGVFYLSLSKLYTNALLASLNARPMLHKKLENKSSYLKSFGSTEVKNSQKTRERAHDALETGVELQSTVIAIGLNGQNGDHYTFTTDDTATQSSEKTVPI</sequence>
<dbReference type="InParanoid" id="A0A0H2RKB1"/>
<evidence type="ECO:0000259" key="2">
    <source>
        <dbReference type="Pfam" id="PF20152"/>
    </source>
</evidence>
<gene>
    <name evidence="3" type="ORF">SCHPADRAFT_440242</name>
</gene>
<dbReference type="OrthoDB" id="3270417at2759"/>
<dbReference type="Pfam" id="PF20152">
    <property type="entry name" value="DUF6534"/>
    <property type="match status" value="1"/>
</dbReference>
<feature type="transmembrane region" description="Helical" evidence="1">
    <location>
        <begin position="93"/>
        <end position="113"/>
    </location>
</feature>
<keyword evidence="1" id="KW-0472">Membrane</keyword>
<dbReference type="Proteomes" id="UP000053477">
    <property type="component" value="Unassembled WGS sequence"/>
</dbReference>
<feature type="transmembrane region" description="Helical" evidence="1">
    <location>
        <begin position="166"/>
        <end position="184"/>
    </location>
</feature>
<protein>
    <recommendedName>
        <fullName evidence="2">DUF6534 domain-containing protein</fullName>
    </recommendedName>
</protein>
<keyword evidence="4" id="KW-1185">Reference proteome</keyword>
<dbReference type="EMBL" id="KQ085986">
    <property type="protein sequence ID" value="KLO12052.1"/>
    <property type="molecule type" value="Genomic_DNA"/>
</dbReference>
<feature type="transmembrane region" description="Helical" evidence="1">
    <location>
        <begin position="129"/>
        <end position="154"/>
    </location>
</feature>
<dbReference type="PANTHER" id="PTHR40465:SF1">
    <property type="entry name" value="DUF6534 DOMAIN-CONTAINING PROTEIN"/>
    <property type="match status" value="1"/>
</dbReference>
<accession>A0A0H2RKB1</accession>
<evidence type="ECO:0000313" key="3">
    <source>
        <dbReference type="EMBL" id="KLO12052.1"/>
    </source>
</evidence>